<dbReference type="InterPro" id="IPR029009">
    <property type="entry name" value="ASB_dom_sf"/>
</dbReference>
<evidence type="ECO:0000256" key="2">
    <source>
        <dbReference type="ARBA" id="ARBA00004742"/>
    </source>
</evidence>
<evidence type="ECO:0000256" key="4">
    <source>
        <dbReference type="ARBA" id="ARBA00022485"/>
    </source>
</evidence>
<evidence type="ECO:0000256" key="10">
    <source>
        <dbReference type="SAM" id="MobiDB-lite"/>
    </source>
</evidence>
<dbReference type="SUPFAM" id="SSF143548">
    <property type="entry name" value="Serine metabolism enzymes domain"/>
    <property type="match status" value="1"/>
</dbReference>
<dbReference type="PANTHER" id="PTHR30182:SF1">
    <property type="entry name" value="L-SERINE DEHYDRATASE 1"/>
    <property type="match status" value="1"/>
</dbReference>
<keyword evidence="5" id="KW-0479">Metal-binding</keyword>
<dbReference type="SMART" id="SM00165">
    <property type="entry name" value="UBA"/>
    <property type="match status" value="1"/>
</dbReference>
<dbReference type="Pfam" id="PF00627">
    <property type="entry name" value="UBA"/>
    <property type="match status" value="1"/>
</dbReference>
<dbReference type="Proteomes" id="UP000242875">
    <property type="component" value="Unassembled WGS sequence"/>
</dbReference>
<keyword evidence="7" id="KW-0411">Iron-sulfur</keyword>
<dbReference type="InterPro" id="IPR009060">
    <property type="entry name" value="UBA-like_sf"/>
</dbReference>
<evidence type="ECO:0000256" key="8">
    <source>
        <dbReference type="ARBA" id="ARBA00023239"/>
    </source>
</evidence>
<dbReference type="FunFam" id="3.30.1330.90:FF:000001">
    <property type="entry name" value="L-serine ammonia-lyase 1"/>
    <property type="match status" value="1"/>
</dbReference>
<evidence type="ECO:0000256" key="3">
    <source>
        <dbReference type="ARBA" id="ARBA00022432"/>
    </source>
</evidence>
<evidence type="ECO:0000313" key="12">
    <source>
        <dbReference type="EMBL" id="OZJ03392.1"/>
    </source>
</evidence>
<dbReference type="OrthoDB" id="14890at2759"/>
<keyword evidence="3" id="KW-0312">Gluconeogenesis</keyword>
<protein>
    <recommendedName>
        <fullName evidence="11">UBA domain-containing protein</fullName>
    </recommendedName>
</protein>
<comment type="pathway">
    <text evidence="2">Carbohydrate biosynthesis; gluconeogenesis.</text>
</comment>
<keyword evidence="8" id="KW-0456">Lyase</keyword>
<dbReference type="GO" id="GO:0003941">
    <property type="term" value="F:L-serine ammonia-lyase activity"/>
    <property type="evidence" value="ECO:0007669"/>
    <property type="project" value="InterPro"/>
</dbReference>
<dbReference type="InterPro" id="IPR019311">
    <property type="entry name" value="Fy-3"/>
</dbReference>
<evidence type="ECO:0000256" key="6">
    <source>
        <dbReference type="ARBA" id="ARBA00023004"/>
    </source>
</evidence>
<dbReference type="GO" id="GO:0051539">
    <property type="term" value="F:4 iron, 4 sulfur cluster binding"/>
    <property type="evidence" value="ECO:0007669"/>
    <property type="project" value="UniProtKB-KW"/>
</dbReference>
<dbReference type="Pfam" id="PF03315">
    <property type="entry name" value="SDH_beta"/>
    <property type="match status" value="1"/>
</dbReference>
<dbReference type="Pfam" id="PF21995">
    <property type="entry name" value="RNR-II_ins_dom"/>
    <property type="match status" value="1"/>
</dbReference>
<dbReference type="PROSITE" id="PS50030">
    <property type="entry name" value="UBA"/>
    <property type="match status" value="1"/>
</dbReference>
<accession>A0A261XYH7</accession>
<evidence type="ECO:0000256" key="5">
    <source>
        <dbReference type="ARBA" id="ARBA00022723"/>
    </source>
</evidence>
<dbReference type="Pfam" id="PF17975">
    <property type="entry name" value="RNR_Alpha"/>
    <property type="match status" value="1"/>
</dbReference>
<dbReference type="EMBL" id="MVBO01000087">
    <property type="protein sequence ID" value="OZJ03392.1"/>
    <property type="molecule type" value="Genomic_DNA"/>
</dbReference>
<evidence type="ECO:0000259" key="11">
    <source>
        <dbReference type="PROSITE" id="PS50030"/>
    </source>
</evidence>
<dbReference type="GO" id="GO:0006094">
    <property type="term" value="P:gluconeogenesis"/>
    <property type="evidence" value="ECO:0007669"/>
    <property type="project" value="UniProtKB-KW"/>
</dbReference>
<dbReference type="PANTHER" id="PTHR30182">
    <property type="entry name" value="L-SERINE DEHYDRATASE"/>
    <property type="match status" value="1"/>
</dbReference>
<feature type="region of interest" description="Disordered" evidence="10">
    <location>
        <begin position="886"/>
        <end position="953"/>
    </location>
</feature>
<dbReference type="InterPro" id="IPR040763">
    <property type="entry name" value="RNR_alpha_hel"/>
</dbReference>
<dbReference type="Gene3D" id="1.10.8.10">
    <property type="entry name" value="DNA helicase RuvA subunit, C-terminal domain"/>
    <property type="match status" value="1"/>
</dbReference>
<feature type="compositionally biased region" description="Polar residues" evidence="10">
    <location>
        <begin position="1598"/>
        <end position="1616"/>
    </location>
</feature>
<reference evidence="12 13" key="1">
    <citation type="journal article" date="2017" name="Mycologia">
        <title>Bifiguratus adelaidae, gen. et sp. nov., a new member of Mucoromycotina in endophytic and soil-dwelling habitats.</title>
        <authorList>
            <person name="Torres-Cruz T.J."/>
            <person name="Billingsley Tobias T.L."/>
            <person name="Almatruk M."/>
            <person name="Hesse C."/>
            <person name="Kuske C.R."/>
            <person name="Desiro A."/>
            <person name="Benucci G.M."/>
            <person name="Bonito G."/>
            <person name="Stajich J.E."/>
            <person name="Dunlap C."/>
            <person name="Arnold A.E."/>
            <person name="Porras-Alfaro A."/>
        </authorList>
    </citation>
    <scope>NUCLEOTIDE SEQUENCE [LARGE SCALE GENOMIC DNA]</scope>
    <source>
        <strain evidence="12 13">AZ0501</strain>
    </source>
</reference>
<dbReference type="SUPFAM" id="SSF51998">
    <property type="entry name" value="PFL-like glycyl radical enzymes"/>
    <property type="match status" value="1"/>
</dbReference>
<feature type="coiled-coil region" evidence="9">
    <location>
        <begin position="803"/>
        <end position="833"/>
    </location>
</feature>
<dbReference type="InterPro" id="IPR051318">
    <property type="entry name" value="Fe-S_L-Ser"/>
</dbReference>
<gene>
    <name evidence="12" type="ORF">BZG36_04006</name>
</gene>
<proteinExistence type="predicted"/>
<comment type="cofactor">
    <cofactor evidence="1">
        <name>[4Fe-4S] cluster</name>
        <dbReference type="ChEBI" id="CHEBI:49883"/>
    </cofactor>
</comment>
<dbReference type="InterPro" id="IPR005130">
    <property type="entry name" value="Ser_deHydtase-like_asu"/>
</dbReference>
<feature type="compositionally biased region" description="Polar residues" evidence="10">
    <location>
        <begin position="938"/>
        <end position="953"/>
    </location>
</feature>
<dbReference type="InterPro" id="IPR015940">
    <property type="entry name" value="UBA"/>
</dbReference>
<name>A0A261XYH7_9FUNG</name>
<dbReference type="Pfam" id="PF10154">
    <property type="entry name" value="Fy-3"/>
    <property type="match status" value="2"/>
</dbReference>
<keyword evidence="13" id="KW-1185">Reference proteome</keyword>
<dbReference type="NCBIfam" id="TIGR00720">
    <property type="entry name" value="sda_mono"/>
    <property type="match status" value="1"/>
</dbReference>
<keyword evidence="4" id="KW-0004">4Fe-4S</keyword>
<dbReference type="InterPro" id="IPR004644">
    <property type="entry name" value="Fe-S_L-Ser_mono"/>
</dbReference>
<comment type="caution">
    <text evidence="12">The sequence shown here is derived from an EMBL/GenBank/DDBJ whole genome shotgun (WGS) entry which is preliminary data.</text>
</comment>
<dbReference type="Gene3D" id="3.30.1330.90">
    <property type="entry name" value="D-3-phosphoglycerate dehydrogenase, domain 3"/>
    <property type="match status" value="1"/>
</dbReference>
<dbReference type="InterPro" id="IPR054158">
    <property type="entry name" value="RNR-II_ins_dom"/>
</dbReference>
<feature type="domain" description="UBA" evidence="11">
    <location>
        <begin position="841"/>
        <end position="881"/>
    </location>
</feature>
<evidence type="ECO:0000256" key="1">
    <source>
        <dbReference type="ARBA" id="ARBA00001966"/>
    </source>
</evidence>
<dbReference type="InterPro" id="IPR005131">
    <property type="entry name" value="Ser_deHydtase_bsu"/>
</dbReference>
<dbReference type="Gene3D" id="3.20.70.20">
    <property type="match status" value="3"/>
</dbReference>
<organism evidence="12 13">
    <name type="scientific">Bifiguratus adelaidae</name>
    <dbReference type="NCBI Taxonomy" id="1938954"/>
    <lineage>
        <taxon>Eukaryota</taxon>
        <taxon>Fungi</taxon>
        <taxon>Fungi incertae sedis</taxon>
        <taxon>Mucoromycota</taxon>
        <taxon>Mucoromycotina</taxon>
        <taxon>Endogonomycetes</taxon>
        <taxon>Endogonales</taxon>
        <taxon>Endogonales incertae sedis</taxon>
        <taxon>Bifiguratus</taxon>
    </lineage>
</organism>
<dbReference type="GO" id="GO:0046872">
    <property type="term" value="F:metal ion binding"/>
    <property type="evidence" value="ECO:0007669"/>
    <property type="project" value="UniProtKB-KW"/>
</dbReference>
<dbReference type="Pfam" id="PF03313">
    <property type="entry name" value="SDH_alpha"/>
    <property type="match status" value="1"/>
</dbReference>
<dbReference type="SUPFAM" id="SSF46934">
    <property type="entry name" value="UBA-like"/>
    <property type="match status" value="1"/>
</dbReference>
<sequence length="1834" mass="203724">MQKRWLESNALHWDPWQAQSSAQVMYDKIFNMKFLPPGRGLWAMGSPLTEERHMFAALNNCAFVSTETMWDGRSCTPSRPFCFMMDAAMLGVGVGFDTKGATVAKQKGIVVQAPNPSKTSTYVIPDSREGWVEATRMLIDSYFDKSGIQQFDYSKIRPANVPIKGFGGLSAGPDPLVSLHNDIRRILDAHCGQPLTVTAIVDMMNLIGKCVVSGNVRRTAEIAFGDPHDDEYIDLKNYEKNPQRSDFGWTSNNSVFCQLGMDYSKVCERVRRNGEPGFAWLENAQKWGRMKGEPDYKDRRAKGGNPCLEQTLESYELCCLVEVFPMNHATLEEFLDTLQVAFLYAKTVTLGTTQWKESNAVMLRNRRIGTGLSGIAQFISKRGIDVLQHWCDVGYDHLQKVDEEVSEWFCVPKSVKTTTVKPSGTVSLLAGATPGMHYPESRYCIRRVRLAKGSELLEPLAEMGYYIEDDKVTPNTAVVEIPIDHGEGVRAGAEVSMWEQLSLAAFLQKWWSDNQVSCTVTFDPDREGPMLKYALEYFQYQLKDIGAYPQMPYEALTKERYEELISHISHALPMPTAPKSPRHAAIPTHAKREPPAYDRTRTYSVGGGGLQGRVGFGHLKSVETTDPEMERWCDTSRLDVHLAPDESIDHVVQACSGEDVAPVPVYLEHVVSSLLISLVEVVTAPVYTTHGHHVASHTPPVDAFTLDFCTITSSNIPGLFDALVQVEQDLAKRLVEYFAREPTKDQLADAQSQQKQWYRELVSRVATAYREAQGREKRRYGKRIMEDVLRKHGPIVPLDEQLAQLEEAVVRRLEQETRAAQRQEEQWKEEQQATQRNAFSHVNMAKVKELCDMGFEQDQAKAALELAHDDAAQAVNLLIESPERVTQHLTQRVRPPRRPSLSTMAPQDRPNSSTGMPARPEHGSPAQRQATAPVLPRSRTSTNPNPANGSPNRAWSALSFLKEQQMAMENTSASSSVRKLGGWLGKAIENLAVDEGTARQQARQPLVPTLTESFTITLGSAHTKRTNNLRLVTMDTALELFDPPSLPQDRAREIACRSQIASTFYGNALSGAIVLASLSQLNDSRHYFDGQGDNAAIANELGDKKLQEGDFFITRHANLPTTHAVFHLVIDDHAIPSRELSSRHPIIIGLRNILTCAAKCDITSLSIPLLFVPDDLYLQPTANVSDTWYVRRGDQVLRAVKGFLIEFSRNGREDTKRQDELLTKMVTYEFLLPKDLAFWNTLDPARHRSHQTMEHVFARFRAFHTAPTRWTASQADSKIRSVPDKVGKPNEDHHAVVSTFDLFSIGIGPSSSHTVGPMRAAKIFISDLERHQVLDKVHSLRIDLFGSLALTGVGHGTPDAVLMGIEGESPETVETSSIKSRIRDIKENKSIHLNGLHRITFDPSQQLVFNYFQNLPQHPNGMRFCVFDAEGNLIATNEYFSIGGGFVVNEETQLAHGENVYYKTSTTPSTSPKQTDDRTKQDSAIAALPFRNAQELLEVCKREDMTIAQVVYENELKWRSPEEIRDRILNIWRVMDESIRNGVMASASDTLPGKLGVRRRAPKLYGKLLKGLYGTGQLNTYTTTQVTAGHRALPSSPVAEQSQIKKPPTSQLHASYPQDSLPLSYSVLPKRQPKRFLLPALDYLSVYAIAVNEENACGGRVGPAPTNGAAGTIPSVLKYYLEFISEQPERDIMEFLLTTSAIGMLYKRGASISAAEMGCQGEVGVACSMAAAGFASVMGGSVEQVENAAEIGMEHNLGLTCDPIDGLVQVPCIERNALAAVKAIAAAQLALNGEGVHRVSLDQVIETMRQTGNDMMSKYKETSQGGLAVNVPVC</sequence>
<evidence type="ECO:0000256" key="9">
    <source>
        <dbReference type="SAM" id="Coils"/>
    </source>
</evidence>
<keyword evidence="9" id="KW-0175">Coiled coil</keyword>
<evidence type="ECO:0000256" key="7">
    <source>
        <dbReference type="ARBA" id="ARBA00023014"/>
    </source>
</evidence>
<feature type="region of interest" description="Disordered" evidence="10">
    <location>
        <begin position="1591"/>
        <end position="1616"/>
    </location>
</feature>
<feature type="compositionally biased region" description="Polar residues" evidence="10">
    <location>
        <begin position="900"/>
        <end position="915"/>
    </location>
</feature>
<keyword evidence="6" id="KW-0408">Iron</keyword>
<evidence type="ECO:0000313" key="13">
    <source>
        <dbReference type="Proteomes" id="UP000242875"/>
    </source>
</evidence>